<dbReference type="SUPFAM" id="SSF55909">
    <property type="entry name" value="Pentein"/>
    <property type="match status" value="1"/>
</dbReference>
<accession>A0A839XQ27</accession>
<organism evidence="3 4">
    <name type="scientific">Prauserella sediminis</name>
    <dbReference type="NCBI Taxonomy" id="577680"/>
    <lineage>
        <taxon>Bacteria</taxon>
        <taxon>Bacillati</taxon>
        <taxon>Actinomycetota</taxon>
        <taxon>Actinomycetes</taxon>
        <taxon>Pseudonocardiales</taxon>
        <taxon>Pseudonocardiaceae</taxon>
        <taxon>Prauserella</taxon>
        <taxon>Prauserella salsuginis group</taxon>
    </lineage>
</organism>
<dbReference type="GO" id="GO:0016403">
    <property type="term" value="F:dimethylargininase activity"/>
    <property type="evidence" value="ECO:0007669"/>
    <property type="project" value="TreeGrafter"/>
</dbReference>
<sequence>MVNTHLLVSDAEHFRIDYEINPYMSTANQPDSGVAVAEHDAIVEAHRSAGRTVERMSSAPGCPDMVFTANAALVRRGRAVLGRPPAARADEVEHYRRWLDRRGFEVIEAPYAFSGQGDALPCGDILLAGSGWRTDPRMHEFLRRSLGYDVVPLHTVDRRWYDLDLAVAVIGNPHTLAWCPEALDRPSRDRIENLGLDLIEVSRGEAEHFALNLISDGDTVTMTRSAPRLAAELRSRGLHVVELSTTELAKGGGGVRCTALTLDQR</sequence>
<evidence type="ECO:0000256" key="1">
    <source>
        <dbReference type="ARBA" id="ARBA00008532"/>
    </source>
</evidence>
<dbReference type="GO" id="GO:0000052">
    <property type="term" value="P:citrulline metabolic process"/>
    <property type="evidence" value="ECO:0007669"/>
    <property type="project" value="TreeGrafter"/>
</dbReference>
<gene>
    <name evidence="3" type="ORF">FB384_000939</name>
</gene>
<dbReference type="PANTHER" id="PTHR12737:SF9">
    <property type="entry name" value="DIMETHYLARGININASE"/>
    <property type="match status" value="1"/>
</dbReference>
<dbReference type="PANTHER" id="PTHR12737">
    <property type="entry name" value="DIMETHYLARGININE DIMETHYLAMINOHYDROLASE"/>
    <property type="match status" value="1"/>
</dbReference>
<dbReference type="AlphaFoldDB" id="A0A839XQ27"/>
<keyword evidence="2 3" id="KW-0378">Hydrolase</keyword>
<dbReference type="InterPro" id="IPR033199">
    <property type="entry name" value="DDAH-like"/>
</dbReference>
<dbReference type="EMBL" id="JACIBS010000001">
    <property type="protein sequence ID" value="MBB3662035.1"/>
    <property type="molecule type" value="Genomic_DNA"/>
</dbReference>
<dbReference type="Pfam" id="PF19420">
    <property type="entry name" value="DDAH_eukar"/>
    <property type="match status" value="1"/>
</dbReference>
<evidence type="ECO:0000313" key="3">
    <source>
        <dbReference type="EMBL" id="MBB3662035.1"/>
    </source>
</evidence>
<dbReference type="GO" id="GO:0006525">
    <property type="term" value="P:arginine metabolic process"/>
    <property type="evidence" value="ECO:0007669"/>
    <property type="project" value="TreeGrafter"/>
</dbReference>
<dbReference type="GO" id="GO:0016597">
    <property type="term" value="F:amino acid binding"/>
    <property type="evidence" value="ECO:0007669"/>
    <property type="project" value="TreeGrafter"/>
</dbReference>
<dbReference type="GO" id="GO:0045429">
    <property type="term" value="P:positive regulation of nitric oxide biosynthetic process"/>
    <property type="evidence" value="ECO:0007669"/>
    <property type="project" value="TreeGrafter"/>
</dbReference>
<proteinExistence type="inferred from homology"/>
<evidence type="ECO:0000256" key="2">
    <source>
        <dbReference type="ARBA" id="ARBA00022801"/>
    </source>
</evidence>
<evidence type="ECO:0000313" key="4">
    <source>
        <dbReference type="Proteomes" id="UP000564573"/>
    </source>
</evidence>
<dbReference type="Gene3D" id="3.75.10.10">
    <property type="entry name" value="L-arginine/glycine Amidinotransferase, Chain A"/>
    <property type="match status" value="1"/>
</dbReference>
<name>A0A839XQ27_9PSEU</name>
<comment type="similarity">
    <text evidence="1">Belongs to the DDAH family.</text>
</comment>
<comment type="caution">
    <text evidence="3">The sequence shown here is derived from an EMBL/GenBank/DDBJ whole genome shotgun (WGS) entry which is preliminary data.</text>
</comment>
<dbReference type="Proteomes" id="UP000564573">
    <property type="component" value="Unassembled WGS sequence"/>
</dbReference>
<keyword evidence="4" id="KW-1185">Reference proteome</keyword>
<reference evidence="3 4" key="1">
    <citation type="submission" date="2020-08" db="EMBL/GenBank/DDBJ databases">
        <title>Sequencing the genomes of 1000 actinobacteria strains.</title>
        <authorList>
            <person name="Klenk H.-P."/>
        </authorList>
    </citation>
    <scope>NUCLEOTIDE SEQUENCE [LARGE SCALE GENOMIC DNA]</scope>
    <source>
        <strain evidence="3 4">DSM 45267</strain>
    </source>
</reference>
<dbReference type="RefSeq" id="WP_221212646.1">
    <property type="nucleotide sequence ID" value="NZ_JACIBS010000001.1"/>
</dbReference>
<protein>
    <submittedName>
        <fullName evidence="3">N-dimethylarginine dimethylaminohydrolase</fullName>
    </submittedName>
</protein>